<dbReference type="EMBL" id="CP134185">
    <property type="protein sequence ID" value="WPA98638.1"/>
    <property type="molecule type" value="Genomic_DNA"/>
</dbReference>
<gene>
    <name evidence="1" type="ORF">RHO25_003251</name>
</gene>
<organism evidence="1 2">
    <name type="scientific">Cercospora beticola</name>
    <name type="common">Sugarbeet leaf spot fungus</name>
    <dbReference type="NCBI Taxonomy" id="122368"/>
    <lineage>
        <taxon>Eukaryota</taxon>
        <taxon>Fungi</taxon>
        <taxon>Dikarya</taxon>
        <taxon>Ascomycota</taxon>
        <taxon>Pezizomycotina</taxon>
        <taxon>Dothideomycetes</taxon>
        <taxon>Dothideomycetidae</taxon>
        <taxon>Mycosphaerellales</taxon>
        <taxon>Mycosphaerellaceae</taxon>
        <taxon>Cercospora</taxon>
    </lineage>
</organism>
<reference evidence="1 2" key="1">
    <citation type="submission" date="2023-09" db="EMBL/GenBank/DDBJ databases">
        <title>Complete-Gapless Cercospora beticola genome.</title>
        <authorList>
            <person name="Wyatt N.A."/>
            <person name="Spanner R.E."/>
            <person name="Bolton M.D."/>
        </authorList>
    </citation>
    <scope>NUCLEOTIDE SEQUENCE [LARGE SCALE GENOMIC DNA]</scope>
    <source>
        <strain evidence="1">Cb09-40</strain>
    </source>
</reference>
<proteinExistence type="predicted"/>
<evidence type="ECO:0000313" key="2">
    <source>
        <dbReference type="Proteomes" id="UP001302367"/>
    </source>
</evidence>
<dbReference type="RefSeq" id="XP_065458450.1">
    <property type="nucleotide sequence ID" value="XM_065602378.1"/>
</dbReference>
<evidence type="ECO:0000313" key="1">
    <source>
        <dbReference type="EMBL" id="WPA98638.1"/>
    </source>
</evidence>
<dbReference type="Proteomes" id="UP001302367">
    <property type="component" value="Chromosome 2"/>
</dbReference>
<sequence>MASTTRHEHSADRPAISLSVIIHRGYPDFTWLRHTALWLELPNSSSQLVEIVGGSENYRFQCRAEADPTLSDTFYRQVRLGNMSVPATLAQIVGTLATVRIRNGDPEYNCQAWVLAALEKLEEHGLISSEMRDYGTDSLIDAISEAEDVDV</sequence>
<name>A0ABZ0NGH6_CERBT</name>
<keyword evidence="2" id="KW-1185">Reference proteome</keyword>
<dbReference type="Pfam" id="PF20174">
    <property type="entry name" value="DUF6540"/>
    <property type="match status" value="1"/>
</dbReference>
<accession>A0ABZ0NGH6</accession>
<protein>
    <submittedName>
        <fullName evidence="1">Uncharacterized protein</fullName>
    </submittedName>
</protein>
<dbReference type="GeneID" id="90643953"/>
<dbReference type="InterPro" id="IPR046670">
    <property type="entry name" value="DUF6540"/>
</dbReference>